<dbReference type="Proteomes" id="UP000198919">
    <property type="component" value="Unassembled WGS sequence"/>
</dbReference>
<reference evidence="1 4" key="3">
    <citation type="journal article" date="2017" name="Nat. Microbiol.">
        <title>Natural product diversity associated with the nematode symbionts Photorhabdus and Xenorhabdus.</title>
        <authorList>
            <person name="Tobias N.J."/>
            <person name="Wolff H."/>
            <person name="Djahanschiri B."/>
            <person name="Grundmann F."/>
            <person name="Kronenwerth M."/>
            <person name="Shi Y.M."/>
            <person name="Simonyi S."/>
            <person name="Grun P."/>
            <person name="Shapiro-Ilan D."/>
            <person name="Pidot S.J."/>
            <person name="Stinear T.P."/>
            <person name="Ebersberger I."/>
            <person name="Bode H.B."/>
        </authorList>
    </citation>
    <scope>NUCLEOTIDE SEQUENCE [LARGE SCALE GENOMIC DNA]</scope>
    <source>
        <strain evidence="1 4">DSM 17908</strain>
    </source>
</reference>
<organism evidence="2 3">
    <name type="scientific">Xenorhabdus mauleonii</name>
    <dbReference type="NCBI Taxonomy" id="351675"/>
    <lineage>
        <taxon>Bacteria</taxon>
        <taxon>Pseudomonadati</taxon>
        <taxon>Pseudomonadota</taxon>
        <taxon>Gammaproteobacteria</taxon>
        <taxon>Enterobacterales</taxon>
        <taxon>Morganellaceae</taxon>
        <taxon>Xenorhabdus</taxon>
    </lineage>
</organism>
<name>A0A1I3JRP8_9GAMM</name>
<reference evidence="3" key="2">
    <citation type="submission" date="2016-10" db="EMBL/GenBank/DDBJ databases">
        <authorList>
            <person name="Varghese N."/>
            <person name="Submissions S."/>
        </authorList>
    </citation>
    <scope>NUCLEOTIDE SEQUENCE [LARGE SCALE GENOMIC DNA]</scope>
    <source>
        <strain evidence="3">DSM 17908</strain>
    </source>
</reference>
<reference evidence="2" key="1">
    <citation type="submission" date="2016-10" db="EMBL/GenBank/DDBJ databases">
        <authorList>
            <person name="de Groot N.N."/>
        </authorList>
    </citation>
    <scope>NUCLEOTIDE SEQUENCE [LARGE SCALE GENOMIC DNA]</scope>
    <source>
        <strain evidence="2">DSM 17908</strain>
    </source>
</reference>
<keyword evidence="4" id="KW-1185">Reference proteome</keyword>
<dbReference type="AlphaFoldDB" id="A0A1I3JRP8"/>
<evidence type="ECO:0000313" key="1">
    <source>
        <dbReference type="EMBL" id="PHM46297.1"/>
    </source>
</evidence>
<proteinExistence type="predicted"/>
<evidence type="ECO:0000313" key="4">
    <source>
        <dbReference type="Proteomes" id="UP000224607"/>
    </source>
</evidence>
<sequence>MDFSCGFFRLYCDDCSSISVLGKVNEGEVRSKTGKNDTYSCYALLQIETH</sequence>
<dbReference type="EMBL" id="NITY01000001">
    <property type="protein sequence ID" value="PHM46297.1"/>
    <property type="molecule type" value="Genomic_DNA"/>
</dbReference>
<dbReference type="EMBL" id="FORG01000002">
    <property type="protein sequence ID" value="SFI62931.1"/>
    <property type="molecule type" value="Genomic_DNA"/>
</dbReference>
<evidence type="ECO:0000313" key="3">
    <source>
        <dbReference type="Proteomes" id="UP000198919"/>
    </source>
</evidence>
<gene>
    <name evidence="2" type="ORF">SAMN05421680_102300</name>
    <name evidence="1" type="ORF">Xmau_00707</name>
</gene>
<dbReference type="Proteomes" id="UP000224607">
    <property type="component" value="Unassembled WGS sequence"/>
</dbReference>
<accession>A0A1I3JRP8</accession>
<evidence type="ECO:0000313" key="2">
    <source>
        <dbReference type="EMBL" id="SFI62931.1"/>
    </source>
</evidence>
<protein>
    <submittedName>
        <fullName evidence="2">Uncharacterized protein</fullName>
    </submittedName>
</protein>